<accession>A0A6G5AA22</accession>
<dbReference type="AlphaFoldDB" id="A0A6G5AA22"/>
<name>A0A6G5AA22_RHIMP</name>
<proteinExistence type="predicted"/>
<reference evidence="1" key="1">
    <citation type="submission" date="2020-03" db="EMBL/GenBank/DDBJ databases">
        <title>A transcriptome and proteome of the tick Rhipicephalus microplus shaped by the genetic composition of its hosts and developmental stage.</title>
        <authorList>
            <person name="Garcia G.R."/>
            <person name="Ribeiro J.M.C."/>
            <person name="Maruyama S.R."/>
            <person name="Gardinasse L.G."/>
            <person name="Nelson K."/>
            <person name="Ferreira B.R."/>
            <person name="Andrade T.G."/>
            <person name="Santos I.K.F.M."/>
        </authorList>
    </citation>
    <scope>NUCLEOTIDE SEQUENCE</scope>
    <source>
        <strain evidence="1">NSGR</strain>
        <tissue evidence="1">Salivary glands</tissue>
    </source>
</reference>
<dbReference type="OrthoDB" id="6514472at2759"/>
<protein>
    <submittedName>
        <fullName evidence="1">Putative tick transposon</fullName>
    </submittedName>
</protein>
<sequence>MSFASCHSKLVKNGIITNCFRSALVKSCFHTVHASFHEQVSRLQDEGYPFSVMLAVGTRLLKKLRRETAPCLETGGMTGSSSKVVAVPYVHRLSHRLKKVAGKYDVKVVFSAKNKIGGVCALVNQKCDRGTNAHKRCSIRHKLRFVECAHSVVYCIPLSCGCVYIGQTGRCINTRLREHMSSLKGRPVTHLAMHCNECACSPCFSDTTLLYRSRNKTSREIMEAYHIDKQKDNCVSHPSVALLTKEIALLSVNQ</sequence>
<dbReference type="VEuPathDB" id="VectorBase:LOC119173341"/>
<evidence type="ECO:0000313" key="1">
    <source>
        <dbReference type="EMBL" id="NIE47841.1"/>
    </source>
</evidence>
<dbReference type="EMBL" id="GIKN01005568">
    <property type="protein sequence ID" value="NIE47841.1"/>
    <property type="molecule type" value="Transcribed_RNA"/>
</dbReference>
<organism evidence="1">
    <name type="scientific">Rhipicephalus microplus</name>
    <name type="common">Cattle tick</name>
    <name type="synonym">Boophilus microplus</name>
    <dbReference type="NCBI Taxonomy" id="6941"/>
    <lineage>
        <taxon>Eukaryota</taxon>
        <taxon>Metazoa</taxon>
        <taxon>Ecdysozoa</taxon>
        <taxon>Arthropoda</taxon>
        <taxon>Chelicerata</taxon>
        <taxon>Arachnida</taxon>
        <taxon>Acari</taxon>
        <taxon>Parasitiformes</taxon>
        <taxon>Ixodida</taxon>
        <taxon>Ixodoidea</taxon>
        <taxon>Ixodidae</taxon>
        <taxon>Rhipicephalinae</taxon>
        <taxon>Rhipicephalus</taxon>
        <taxon>Boophilus</taxon>
    </lineage>
</organism>